<dbReference type="RefSeq" id="WP_178139201.1">
    <property type="nucleotide sequence ID" value="NZ_FRAD01000004.1"/>
</dbReference>
<gene>
    <name evidence="3" type="ORF">SAMN02745248_00379</name>
</gene>
<feature type="domain" description="Solute-binding protein family 5" evidence="2">
    <location>
        <begin position="86"/>
        <end position="430"/>
    </location>
</feature>
<dbReference type="Gene3D" id="3.40.190.10">
    <property type="entry name" value="Periplasmic binding protein-like II"/>
    <property type="match status" value="1"/>
</dbReference>
<dbReference type="Gene3D" id="3.90.76.10">
    <property type="entry name" value="Dipeptide-binding Protein, Domain 1"/>
    <property type="match status" value="1"/>
</dbReference>
<dbReference type="CDD" id="cd00995">
    <property type="entry name" value="PBP2_NikA_DppA_OppA_like"/>
    <property type="match status" value="1"/>
</dbReference>
<dbReference type="Gene3D" id="3.10.105.10">
    <property type="entry name" value="Dipeptide-binding Protein, Domain 3"/>
    <property type="match status" value="1"/>
</dbReference>
<dbReference type="GO" id="GO:0042597">
    <property type="term" value="C:periplasmic space"/>
    <property type="evidence" value="ECO:0007669"/>
    <property type="project" value="UniProtKB-ARBA"/>
</dbReference>
<dbReference type="GO" id="GO:0015833">
    <property type="term" value="P:peptide transport"/>
    <property type="evidence" value="ECO:0007669"/>
    <property type="project" value="TreeGrafter"/>
</dbReference>
<accession>A0A1M6K981</accession>
<evidence type="ECO:0000256" key="1">
    <source>
        <dbReference type="SAM" id="SignalP"/>
    </source>
</evidence>
<dbReference type="PANTHER" id="PTHR30290:SF59">
    <property type="entry name" value="OLIGOPEPTIDE ABC TRANSPORTER,SUBSTRATE-BINDING PROTEIN"/>
    <property type="match status" value="1"/>
</dbReference>
<dbReference type="GO" id="GO:0043190">
    <property type="term" value="C:ATP-binding cassette (ABC) transporter complex"/>
    <property type="evidence" value="ECO:0007669"/>
    <property type="project" value="InterPro"/>
</dbReference>
<evidence type="ECO:0000259" key="2">
    <source>
        <dbReference type="Pfam" id="PF00496"/>
    </source>
</evidence>
<proteinExistence type="predicted"/>
<dbReference type="InterPro" id="IPR039424">
    <property type="entry name" value="SBP_5"/>
</dbReference>
<keyword evidence="4" id="KW-1185">Reference proteome</keyword>
<organism evidence="3 4">
    <name type="scientific">Hathewaya proteolytica DSM 3090</name>
    <dbReference type="NCBI Taxonomy" id="1121331"/>
    <lineage>
        <taxon>Bacteria</taxon>
        <taxon>Bacillati</taxon>
        <taxon>Bacillota</taxon>
        <taxon>Clostridia</taxon>
        <taxon>Eubacteriales</taxon>
        <taxon>Clostridiaceae</taxon>
        <taxon>Hathewaya</taxon>
    </lineage>
</organism>
<evidence type="ECO:0000313" key="4">
    <source>
        <dbReference type="Proteomes" id="UP000183952"/>
    </source>
</evidence>
<keyword evidence="1" id="KW-0732">Signal</keyword>
<dbReference type="STRING" id="1121331.SAMN02745248_00379"/>
<feature type="signal peptide" evidence="1">
    <location>
        <begin position="1"/>
        <end position="23"/>
    </location>
</feature>
<sequence>MKKVVKLIVLLCMILFCFSGCISKNNNVNPDEDYNKSSKSVDGGTLVIPISSEPSSLNPLFSRDKTTYMVTNALYDPLFVLDGEEIRYYLANSLSVSEDMLTYTIELRNNLKWHDGMPINADDLIFTVEKILDERENIHLKSNFLVYKKPVQIRKIDNLTVEFKLPQVYIPFKQNLSHLIVIPKHIFQDKTELGSIASSIDNTIGSGPYALKSWKSGETIVVKKFSQYYQTPAHIDEIVYCKMIDSSVIDIELNNGKPIASYVSEKQCIQYKDDKRYNLYSFDEGMLNYIMINTKNNAVLANKNVRKAICYALNRDKIIKESHIEHSLCKEAYSVFSPRTLYYSNDIEKYTTNVDKAKELLKKEGLNDIKIDFNYIKDNEQATKIAYNVRKQLSEVGISVDLTPIDRETYIEIFTAFNNKNFDLMTNTYAMGSEPSSYKDVYMTGAIFNVFNYGSREVDNMFIEADKEISNKKREQMYKKIQQTIAEDAVIYPIEYEISHIIAPKNLGGVEDAKLVPIYMFEDLSKLYFTE</sequence>
<protein>
    <submittedName>
        <fullName evidence="3">Peptide/nickel transport system substrate-binding protein</fullName>
    </submittedName>
</protein>
<dbReference type="GO" id="GO:1904680">
    <property type="term" value="F:peptide transmembrane transporter activity"/>
    <property type="evidence" value="ECO:0007669"/>
    <property type="project" value="TreeGrafter"/>
</dbReference>
<dbReference type="InterPro" id="IPR030678">
    <property type="entry name" value="Peptide/Ni-bd"/>
</dbReference>
<reference evidence="3 4" key="1">
    <citation type="submission" date="2016-11" db="EMBL/GenBank/DDBJ databases">
        <authorList>
            <person name="Jaros S."/>
            <person name="Januszkiewicz K."/>
            <person name="Wedrychowicz H."/>
        </authorList>
    </citation>
    <scope>NUCLEOTIDE SEQUENCE [LARGE SCALE GENOMIC DNA]</scope>
    <source>
        <strain evidence="3 4">DSM 3090</strain>
    </source>
</reference>
<name>A0A1M6K981_9CLOT</name>
<dbReference type="AlphaFoldDB" id="A0A1M6K981"/>
<dbReference type="InterPro" id="IPR000914">
    <property type="entry name" value="SBP_5_dom"/>
</dbReference>
<feature type="chain" id="PRO_5038697280" evidence="1">
    <location>
        <begin position="24"/>
        <end position="531"/>
    </location>
</feature>
<dbReference type="PANTHER" id="PTHR30290">
    <property type="entry name" value="PERIPLASMIC BINDING COMPONENT OF ABC TRANSPORTER"/>
    <property type="match status" value="1"/>
</dbReference>
<dbReference type="Proteomes" id="UP000183952">
    <property type="component" value="Unassembled WGS sequence"/>
</dbReference>
<dbReference type="EMBL" id="FRAD01000004">
    <property type="protein sequence ID" value="SHJ55440.1"/>
    <property type="molecule type" value="Genomic_DNA"/>
</dbReference>
<dbReference type="Pfam" id="PF00496">
    <property type="entry name" value="SBP_bac_5"/>
    <property type="match status" value="1"/>
</dbReference>
<dbReference type="PIRSF" id="PIRSF002741">
    <property type="entry name" value="MppA"/>
    <property type="match status" value="1"/>
</dbReference>
<dbReference type="SUPFAM" id="SSF53850">
    <property type="entry name" value="Periplasmic binding protein-like II"/>
    <property type="match status" value="1"/>
</dbReference>
<evidence type="ECO:0000313" key="3">
    <source>
        <dbReference type="EMBL" id="SHJ55440.1"/>
    </source>
</evidence>